<dbReference type="Pfam" id="PF03372">
    <property type="entry name" value="Exo_endo_phos"/>
    <property type="match status" value="1"/>
</dbReference>
<dbReference type="SUPFAM" id="SSF56219">
    <property type="entry name" value="DNase I-like"/>
    <property type="match status" value="1"/>
</dbReference>
<dbReference type="InterPro" id="IPR036691">
    <property type="entry name" value="Endo/exonu/phosph_ase_sf"/>
</dbReference>
<evidence type="ECO:0000259" key="1">
    <source>
        <dbReference type="Pfam" id="PF03372"/>
    </source>
</evidence>
<dbReference type="Proteomes" id="UP000176336">
    <property type="component" value="Unassembled WGS sequence"/>
</dbReference>
<reference evidence="2 3" key="1">
    <citation type="journal article" date="2016" name="Nat. Commun.">
        <title>Thousands of microbial genomes shed light on interconnected biogeochemical processes in an aquifer system.</title>
        <authorList>
            <person name="Anantharaman K."/>
            <person name="Brown C.T."/>
            <person name="Hug L.A."/>
            <person name="Sharon I."/>
            <person name="Castelle C.J."/>
            <person name="Probst A.J."/>
            <person name="Thomas B.C."/>
            <person name="Singh A."/>
            <person name="Wilkins M.J."/>
            <person name="Karaoz U."/>
            <person name="Brodie E.L."/>
            <person name="Williams K.H."/>
            <person name="Hubbard S.S."/>
            <person name="Banfield J.F."/>
        </authorList>
    </citation>
    <scope>NUCLEOTIDE SEQUENCE [LARGE SCALE GENOMIC DNA]</scope>
</reference>
<dbReference type="AlphaFoldDB" id="A0A1F5ITU5"/>
<sequence>MRLLCLNVALFETNNEKLYEFLLKTKPDIICLQEVADKLDSEVNPLYISKGFIDKATVNLPYSLFSPNWEICNFHRKNFHKKENFDFEFGGFLRAGNYFKSKFKILKRANVFIKYKTIRFTDWSTWPAKQPKAVQVVDLQLPNFEKIRILNYHGIWTKEKIGNPETLAACKRINKLATEVSYPTIITGDFNLFPDTKSMKVFQNHFISLVDKYHIQATRPESNELNHLQRNVVDFILVTPNIKIKSFKVLDSDVSDHLPLILDFELT</sequence>
<comment type="caution">
    <text evidence="2">The sequence shown here is derived from an EMBL/GenBank/DDBJ whole genome shotgun (WGS) entry which is preliminary data.</text>
</comment>
<name>A0A1F5ITU5_9BACT</name>
<gene>
    <name evidence="2" type="ORF">A2871_02300</name>
</gene>
<evidence type="ECO:0000313" key="2">
    <source>
        <dbReference type="EMBL" id="OGE19792.1"/>
    </source>
</evidence>
<accession>A0A1F5ITU5</accession>
<organism evidence="2 3">
    <name type="scientific">Candidatus Daviesbacteria bacterium RIFCSPHIGHO2_01_FULL_41_23</name>
    <dbReference type="NCBI Taxonomy" id="1797764"/>
    <lineage>
        <taxon>Bacteria</taxon>
        <taxon>Candidatus Daviesiibacteriota</taxon>
    </lineage>
</organism>
<evidence type="ECO:0000313" key="3">
    <source>
        <dbReference type="Proteomes" id="UP000176336"/>
    </source>
</evidence>
<dbReference type="InterPro" id="IPR005135">
    <property type="entry name" value="Endo/exonuclease/phosphatase"/>
</dbReference>
<dbReference type="EMBL" id="MFCR01000001">
    <property type="protein sequence ID" value="OGE19792.1"/>
    <property type="molecule type" value="Genomic_DNA"/>
</dbReference>
<protein>
    <recommendedName>
        <fullName evidence="1">Endonuclease/exonuclease/phosphatase domain-containing protein</fullName>
    </recommendedName>
</protein>
<feature type="domain" description="Endonuclease/exonuclease/phosphatase" evidence="1">
    <location>
        <begin position="6"/>
        <end position="257"/>
    </location>
</feature>
<dbReference type="Gene3D" id="3.60.10.10">
    <property type="entry name" value="Endonuclease/exonuclease/phosphatase"/>
    <property type="match status" value="1"/>
</dbReference>
<proteinExistence type="predicted"/>
<dbReference type="GO" id="GO:0003824">
    <property type="term" value="F:catalytic activity"/>
    <property type="evidence" value="ECO:0007669"/>
    <property type="project" value="InterPro"/>
</dbReference>